<sequence length="150" mass="17237">MQQSDPLDPLSRPLAPSKMLRKMSDRKGPERIRRIRPYSTSTVPYQAEEIRHTARKRHGRIPYSTVPSTAVTVYCTVPSPSSIIWVKTGERKGQFRCENSYLRIKHRCPSKCALVNIIEGFLPACWFRKVFAMVVERCNTKAKPRFSVNG</sequence>
<evidence type="ECO:0000256" key="1">
    <source>
        <dbReference type="SAM" id="MobiDB-lite"/>
    </source>
</evidence>
<evidence type="ECO:0000313" key="2">
    <source>
        <dbReference type="EMBL" id="KLO08150.1"/>
    </source>
</evidence>
<feature type="region of interest" description="Disordered" evidence="1">
    <location>
        <begin position="1"/>
        <end position="29"/>
    </location>
</feature>
<name>A0A0H2R8G5_9AGAM</name>
<dbReference type="InParanoid" id="A0A0H2R8G5"/>
<protein>
    <submittedName>
        <fullName evidence="2">Uncharacterized protein</fullName>
    </submittedName>
</protein>
<dbReference type="EMBL" id="KQ086104">
    <property type="protein sequence ID" value="KLO08150.1"/>
    <property type="molecule type" value="Genomic_DNA"/>
</dbReference>
<proteinExistence type="predicted"/>
<keyword evidence="3" id="KW-1185">Reference proteome</keyword>
<dbReference type="Proteomes" id="UP000053477">
    <property type="component" value="Unassembled WGS sequence"/>
</dbReference>
<organism evidence="2 3">
    <name type="scientific">Schizopora paradoxa</name>
    <dbReference type="NCBI Taxonomy" id="27342"/>
    <lineage>
        <taxon>Eukaryota</taxon>
        <taxon>Fungi</taxon>
        <taxon>Dikarya</taxon>
        <taxon>Basidiomycota</taxon>
        <taxon>Agaricomycotina</taxon>
        <taxon>Agaricomycetes</taxon>
        <taxon>Hymenochaetales</taxon>
        <taxon>Schizoporaceae</taxon>
        <taxon>Schizopora</taxon>
    </lineage>
</organism>
<reference evidence="2 3" key="1">
    <citation type="submission" date="2015-04" db="EMBL/GenBank/DDBJ databases">
        <title>Complete genome sequence of Schizopora paradoxa KUC8140, a cosmopolitan wood degrader in East Asia.</title>
        <authorList>
            <consortium name="DOE Joint Genome Institute"/>
            <person name="Min B."/>
            <person name="Park H."/>
            <person name="Jang Y."/>
            <person name="Kim J.-J."/>
            <person name="Kim K.H."/>
            <person name="Pangilinan J."/>
            <person name="Lipzen A."/>
            <person name="Riley R."/>
            <person name="Grigoriev I.V."/>
            <person name="Spatafora J.W."/>
            <person name="Choi I.-G."/>
        </authorList>
    </citation>
    <scope>NUCLEOTIDE SEQUENCE [LARGE SCALE GENOMIC DNA]</scope>
    <source>
        <strain evidence="2 3">KUC8140</strain>
    </source>
</reference>
<gene>
    <name evidence="2" type="ORF">SCHPADRAFT_619465</name>
</gene>
<accession>A0A0H2R8G5</accession>
<evidence type="ECO:0000313" key="3">
    <source>
        <dbReference type="Proteomes" id="UP000053477"/>
    </source>
</evidence>
<dbReference type="AlphaFoldDB" id="A0A0H2R8G5"/>